<evidence type="ECO:0000313" key="15">
    <source>
        <dbReference type="Ensembl" id="ENSCMIP00000014517.1"/>
    </source>
</evidence>
<evidence type="ECO:0000256" key="7">
    <source>
        <dbReference type="ARBA" id="ARBA00023136"/>
    </source>
</evidence>
<dbReference type="InterPro" id="IPR017978">
    <property type="entry name" value="GPCR_3_C"/>
</dbReference>
<evidence type="ECO:0000256" key="8">
    <source>
        <dbReference type="ARBA" id="ARBA00023170"/>
    </source>
</evidence>
<feature type="transmembrane region" description="Helical" evidence="12">
    <location>
        <begin position="581"/>
        <end position="603"/>
    </location>
</feature>
<dbReference type="InterPro" id="IPR000337">
    <property type="entry name" value="GPCR_3"/>
</dbReference>
<keyword evidence="6" id="KW-0297">G-protein coupled receptor</keyword>
<dbReference type="GO" id="GO:0050909">
    <property type="term" value="P:sensory perception of taste"/>
    <property type="evidence" value="ECO:0007669"/>
    <property type="project" value="UniProtKB-ARBA"/>
</dbReference>
<organism evidence="15 16">
    <name type="scientific">Callorhinchus milii</name>
    <name type="common">Ghost shark</name>
    <dbReference type="NCBI Taxonomy" id="7868"/>
    <lineage>
        <taxon>Eukaryota</taxon>
        <taxon>Metazoa</taxon>
        <taxon>Chordata</taxon>
        <taxon>Craniata</taxon>
        <taxon>Vertebrata</taxon>
        <taxon>Chondrichthyes</taxon>
        <taxon>Holocephali</taxon>
        <taxon>Chimaeriformes</taxon>
        <taxon>Callorhinchidae</taxon>
        <taxon>Callorhinchus</taxon>
    </lineage>
</organism>
<evidence type="ECO:0000256" key="5">
    <source>
        <dbReference type="ARBA" id="ARBA00022989"/>
    </source>
</evidence>
<reference evidence="16" key="3">
    <citation type="journal article" date="2014" name="Nature">
        <title>Elephant shark genome provides unique insights into gnathostome evolution.</title>
        <authorList>
            <consortium name="International Elephant Shark Genome Sequencing Consortium"/>
            <person name="Venkatesh B."/>
            <person name="Lee A.P."/>
            <person name="Ravi V."/>
            <person name="Maurya A.K."/>
            <person name="Lian M.M."/>
            <person name="Swann J.B."/>
            <person name="Ohta Y."/>
            <person name="Flajnik M.F."/>
            <person name="Sutoh Y."/>
            <person name="Kasahara M."/>
            <person name="Hoon S."/>
            <person name="Gangu V."/>
            <person name="Roy S.W."/>
            <person name="Irimia M."/>
            <person name="Korzh V."/>
            <person name="Kondrychyn I."/>
            <person name="Lim Z.W."/>
            <person name="Tay B.H."/>
            <person name="Tohari S."/>
            <person name="Kong K.W."/>
            <person name="Ho S."/>
            <person name="Lorente-Galdos B."/>
            <person name="Quilez J."/>
            <person name="Marques-Bonet T."/>
            <person name="Raney B.J."/>
            <person name="Ingham P.W."/>
            <person name="Tay A."/>
            <person name="Hillier L.W."/>
            <person name="Minx P."/>
            <person name="Boehm T."/>
            <person name="Wilson R.K."/>
            <person name="Brenner S."/>
            <person name="Warren W.C."/>
        </authorList>
    </citation>
    <scope>NUCLEOTIDE SEQUENCE [LARGE SCALE GENOMIC DNA]</scope>
</reference>
<keyword evidence="3 12" id="KW-0812">Transmembrane</keyword>
<dbReference type="PRINTS" id="PR00248">
    <property type="entry name" value="GPCRMGR"/>
</dbReference>
<dbReference type="InterPro" id="IPR001828">
    <property type="entry name" value="ANF_lig-bd_rcpt"/>
</dbReference>
<dbReference type="GeneTree" id="ENSGT00940000160679"/>
<feature type="transmembrane region" description="Helical" evidence="12">
    <location>
        <begin position="773"/>
        <end position="792"/>
    </location>
</feature>
<dbReference type="GO" id="GO:0004930">
    <property type="term" value="F:G protein-coupled receptor activity"/>
    <property type="evidence" value="ECO:0007669"/>
    <property type="project" value="UniProtKB-KW"/>
</dbReference>
<evidence type="ECO:0000256" key="12">
    <source>
        <dbReference type="SAM" id="Phobius"/>
    </source>
</evidence>
<evidence type="ECO:0000256" key="3">
    <source>
        <dbReference type="ARBA" id="ARBA00022692"/>
    </source>
</evidence>
<feature type="domain" description="G-protein coupled receptors family 3 profile" evidence="14">
    <location>
        <begin position="579"/>
        <end position="843"/>
    </location>
</feature>
<keyword evidence="5 12" id="KW-1133">Transmembrane helix</keyword>
<feature type="chain" id="PRO_5021236025" description="G-protein coupled receptors family 3 profile domain-containing protein" evidence="13">
    <location>
        <begin position="21"/>
        <end position="853"/>
    </location>
</feature>
<dbReference type="PANTHER" id="PTHR24061:SF3">
    <property type="entry name" value="TASTE RECEPTOR TYPE 1 MEMBER 1"/>
    <property type="match status" value="1"/>
</dbReference>
<evidence type="ECO:0000256" key="4">
    <source>
        <dbReference type="ARBA" id="ARBA00022729"/>
    </source>
</evidence>
<dbReference type="AlphaFoldDB" id="A0A4W3HHG5"/>
<dbReference type="Gene3D" id="2.10.50.30">
    <property type="entry name" value="GPCR, family 3, nine cysteines domain"/>
    <property type="match status" value="1"/>
</dbReference>
<accession>A0A4W3HHG5</accession>
<dbReference type="Gene3D" id="3.40.50.2300">
    <property type="match status" value="2"/>
</dbReference>
<dbReference type="FunFam" id="2.10.50.30:FF:000004">
    <property type="entry name" value="Taste receptor type 1 member 3-like protein"/>
    <property type="match status" value="1"/>
</dbReference>
<protein>
    <recommendedName>
        <fullName evidence="14">G-protein coupled receptors family 3 profile domain-containing protein</fullName>
    </recommendedName>
</protein>
<reference evidence="15" key="4">
    <citation type="submission" date="2025-08" db="UniProtKB">
        <authorList>
            <consortium name="Ensembl"/>
        </authorList>
    </citation>
    <scope>IDENTIFICATION</scope>
</reference>
<dbReference type="OMA" id="WIASECW"/>
<evidence type="ECO:0000256" key="10">
    <source>
        <dbReference type="ARBA" id="ARBA00023224"/>
    </source>
</evidence>
<feature type="transmembrane region" description="Helical" evidence="12">
    <location>
        <begin position="693"/>
        <end position="712"/>
    </location>
</feature>
<keyword evidence="9" id="KW-0325">Glycoprotein</keyword>
<keyword evidence="10" id="KW-0807">Transducer</keyword>
<dbReference type="InterPro" id="IPR038550">
    <property type="entry name" value="GPCR_3_9-Cys_sf"/>
</dbReference>
<dbReference type="SUPFAM" id="SSF53822">
    <property type="entry name" value="Periplasmic binding protein-like I"/>
    <property type="match status" value="1"/>
</dbReference>
<dbReference type="PANTHER" id="PTHR24061">
    <property type="entry name" value="CALCIUM-SENSING RECEPTOR-RELATED"/>
    <property type="match status" value="1"/>
</dbReference>
<comment type="similarity">
    <text evidence="11">Belongs to the G-protein coupled receptor 3 family. TAS1R subfamily.</text>
</comment>
<dbReference type="FunFam" id="3.40.50.2300:FF:000016">
    <property type="entry name" value="Taste 1 receptor member 2"/>
    <property type="match status" value="1"/>
</dbReference>
<dbReference type="InterPro" id="IPR000068">
    <property type="entry name" value="GPCR_3_Ca_sens_rcpt-rel"/>
</dbReference>
<keyword evidence="16" id="KW-1185">Reference proteome</keyword>
<keyword evidence="2" id="KW-1003">Cell membrane</keyword>
<dbReference type="Pfam" id="PF01094">
    <property type="entry name" value="ANF_receptor"/>
    <property type="match status" value="1"/>
</dbReference>
<feature type="transmembrane region" description="Helical" evidence="12">
    <location>
        <begin position="798"/>
        <end position="821"/>
    </location>
</feature>
<reference evidence="16" key="1">
    <citation type="journal article" date="2006" name="Science">
        <title>Ancient noncoding elements conserved in the human genome.</title>
        <authorList>
            <person name="Venkatesh B."/>
            <person name="Kirkness E.F."/>
            <person name="Loh Y.H."/>
            <person name="Halpern A.L."/>
            <person name="Lee A.P."/>
            <person name="Johnson J."/>
            <person name="Dandona N."/>
            <person name="Viswanathan L.D."/>
            <person name="Tay A."/>
            <person name="Venter J.C."/>
            <person name="Strausberg R.L."/>
            <person name="Brenner S."/>
        </authorList>
    </citation>
    <scope>NUCLEOTIDE SEQUENCE [LARGE SCALE GENOMIC DNA]</scope>
</reference>
<dbReference type="InterPro" id="IPR011500">
    <property type="entry name" value="GPCR_3_9-Cys_dom"/>
</dbReference>
<dbReference type="PROSITE" id="PS50259">
    <property type="entry name" value="G_PROTEIN_RECEP_F3_4"/>
    <property type="match status" value="1"/>
</dbReference>
<dbReference type="InterPro" id="IPR028082">
    <property type="entry name" value="Peripla_BP_I"/>
</dbReference>
<keyword evidence="7 12" id="KW-0472">Membrane</keyword>
<keyword evidence="8" id="KW-0675">Receptor</keyword>
<evidence type="ECO:0000256" key="1">
    <source>
        <dbReference type="ARBA" id="ARBA00004651"/>
    </source>
</evidence>
<dbReference type="GO" id="GO:0005886">
    <property type="term" value="C:plasma membrane"/>
    <property type="evidence" value="ECO:0007669"/>
    <property type="project" value="UniProtKB-SubCell"/>
</dbReference>
<dbReference type="Pfam" id="PF00003">
    <property type="entry name" value="7tm_3"/>
    <property type="match status" value="1"/>
</dbReference>
<evidence type="ECO:0000256" key="6">
    <source>
        <dbReference type="ARBA" id="ARBA00023040"/>
    </source>
</evidence>
<dbReference type="Pfam" id="PF07562">
    <property type="entry name" value="NCD3G"/>
    <property type="match status" value="1"/>
</dbReference>
<evidence type="ECO:0000256" key="11">
    <source>
        <dbReference type="ARBA" id="ARBA00038492"/>
    </source>
</evidence>
<keyword evidence="4 13" id="KW-0732">Signal</keyword>
<comment type="subcellular location">
    <subcellularLocation>
        <location evidence="1">Cell membrane</location>
        <topology evidence="1">Multi-pass membrane protein</topology>
    </subcellularLocation>
</comment>
<dbReference type="InParanoid" id="A0A4W3HHG5"/>
<reference evidence="16" key="2">
    <citation type="journal article" date="2007" name="PLoS Biol.">
        <title>Survey sequencing and comparative analysis of the elephant shark (Callorhinchus milii) genome.</title>
        <authorList>
            <person name="Venkatesh B."/>
            <person name="Kirkness E.F."/>
            <person name="Loh Y.H."/>
            <person name="Halpern A.L."/>
            <person name="Lee A.P."/>
            <person name="Johnson J."/>
            <person name="Dandona N."/>
            <person name="Viswanathan L.D."/>
            <person name="Tay A."/>
            <person name="Venter J.C."/>
            <person name="Strausberg R.L."/>
            <person name="Brenner S."/>
        </authorList>
    </citation>
    <scope>NUCLEOTIDE SEQUENCE [LARGE SCALE GENOMIC DNA]</scope>
</reference>
<dbReference type="PRINTS" id="PR00592">
    <property type="entry name" value="CASENSINGR"/>
</dbReference>
<evidence type="ECO:0000313" key="16">
    <source>
        <dbReference type="Proteomes" id="UP000314986"/>
    </source>
</evidence>
<sequence length="853" mass="94875">MSPLRYWMLASLVLVGHNGAEPQGSDRRVGEYLAPGDYVIGGLFPIYSTFVFYLISTHFIPLPVCLLRSFYPQGYHWLQAMRFAIEEINNGTELLPGVRLGYEIYNTCFESTVAIESAIALLSNSEQDSIEVTCNYTEYNTRVVAAIGPSQSELSIVVARLFSFLLLPQVSYASSSNVLSNRRNFPSFFRTIPTDEVQADAMASIVYMFQWNWIAIIGTDNDYGRQGIELFSVQASKRKICVAYEDLIPLHLTGVQFKAKLVSIVNNINYSKINVTIVFCDDRFALALIDTVLQLNITGKVWIASEGWVTSTSFQTLTNVASIGTILGVAVKTGNMPGFDQYVLAEDPGSCINPTPTEICHDSKKLHTELAAQDCLSHFVQTHNGVVDTQPQRITFNVYSAVYAVAHALHALLECDSGSCKKKSIYPWQLLETLAQVNFTLNGHDIYFTPNGDPPTGYDIVNWHWNGKDQEPEFRKIGEYRALWKELDINVSQIQWNTPGNQIPVSNCSTSCKMGQVRMLKGYQSCCYECVDCPKNTFQNQSTLQLNKCIACRSDQWSKERSVECHNKSIAFLEWTDSPTIVLSTMAVLALLVIISAVAIFIVHFHTPIVQFAGGSLCFVMLVSLAISCCSIFCFVGCPTQLSCTIRQPIFNIGFTGCLSVMLTRAFQVGSLCGTSSIPPTLCPKLIIASMKYLVVAFIIMCPAALCTWQFSLPPTVLNNYNVSETQIVVECSESSLSGFGLLVAYNALLGLACFLCTFMGQRSGQAYNLARCIMRSTLIYFAAWIFFIPTYTSFSGKLVPCIQMSTGMISIYGILVAYFIPKCYIILFKPEYNTQSNFQSSPDNLSSKEREQ</sequence>
<evidence type="ECO:0000256" key="9">
    <source>
        <dbReference type="ARBA" id="ARBA00023180"/>
    </source>
</evidence>
<dbReference type="Ensembl" id="ENSCMIT00000014827.1">
    <property type="protein sequence ID" value="ENSCMIP00000014517.1"/>
    <property type="gene ID" value="ENSCMIG00000007144.1"/>
</dbReference>
<evidence type="ECO:0000256" key="2">
    <source>
        <dbReference type="ARBA" id="ARBA00022475"/>
    </source>
</evidence>
<feature type="transmembrane region" description="Helical" evidence="12">
    <location>
        <begin position="609"/>
        <end position="638"/>
    </location>
</feature>
<evidence type="ECO:0000256" key="13">
    <source>
        <dbReference type="SAM" id="SignalP"/>
    </source>
</evidence>
<feature type="signal peptide" evidence="13">
    <location>
        <begin position="1"/>
        <end position="20"/>
    </location>
</feature>
<reference evidence="15" key="5">
    <citation type="submission" date="2025-09" db="UniProtKB">
        <authorList>
            <consortium name="Ensembl"/>
        </authorList>
    </citation>
    <scope>IDENTIFICATION</scope>
</reference>
<name>A0A4W3HHG5_CALMI</name>
<feature type="transmembrane region" description="Helical" evidence="12">
    <location>
        <begin position="46"/>
        <end position="67"/>
    </location>
</feature>
<evidence type="ECO:0000259" key="14">
    <source>
        <dbReference type="PROSITE" id="PS50259"/>
    </source>
</evidence>
<proteinExistence type="inferred from homology"/>
<feature type="transmembrane region" description="Helical" evidence="12">
    <location>
        <begin position="740"/>
        <end position="761"/>
    </location>
</feature>
<dbReference type="Proteomes" id="UP000314986">
    <property type="component" value="Unassembled WGS sequence"/>
</dbReference>